<accession>A0A381DK83</accession>
<feature type="transmembrane region" description="Helical" evidence="11">
    <location>
        <begin position="585"/>
        <end position="606"/>
    </location>
</feature>
<keyword evidence="8 11" id="KW-0472">Membrane</keyword>
<gene>
    <name evidence="13" type="primary">ziaA</name>
    <name evidence="13" type="ORF">NCTC12475_01304</name>
</gene>
<dbReference type="GO" id="GO:0015086">
    <property type="term" value="F:cadmium ion transmembrane transporter activity"/>
    <property type="evidence" value="ECO:0007669"/>
    <property type="project" value="TreeGrafter"/>
</dbReference>
<keyword evidence="4 11" id="KW-0812">Transmembrane</keyword>
<evidence type="ECO:0000313" key="13">
    <source>
        <dbReference type="EMBL" id="SUX11089.1"/>
    </source>
</evidence>
<evidence type="ECO:0000256" key="5">
    <source>
        <dbReference type="ARBA" id="ARBA00022723"/>
    </source>
</evidence>
<dbReference type="PRINTS" id="PR00941">
    <property type="entry name" value="CDATPASE"/>
</dbReference>
<keyword evidence="14" id="KW-1185">Reference proteome</keyword>
<dbReference type="Pfam" id="PF00122">
    <property type="entry name" value="E1-E2_ATPase"/>
    <property type="match status" value="1"/>
</dbReference>
<dbReference type="STRING" id="32024.GCA_000788295_01667"/>
<dbReference type="PANTHER" id="PTHR48085:SF5">
    <property type="entry name" value="CADMIUM_ZINC-TRANSPORTING ATPASE HMA4-RELATED"/>
    <property type="match status" value="1"/>
</dbReference>
<dbReference type="RefSeq" id="WP_089181864.1">
    <property type="nucleotide sequence ID" value="NZ_CP043427.1"/>
</dbReference>
<reference evidence="13 14" key="1">
    <citation type="submission" date="2018-06" db="EMBL/GenBank/DDBJ databases">
        <authorList>
            <consortium name="Pathogen Informatics"/>
            <person name="Doyle S."/>
        </authorList>
    </citation>
    <scope>NUCLEOTIDE SEQUENCE [LARGE SCALE GENOMIC DNA]</scope>
    <source>
        <strain evidence="13 14">NCTC12475</strain>
    </source>
</reference>
<proteinExistence type="inferred from homology"/>
<dbReference type="PANTHER" id="PTHR48085">
    <property type="entry name" value="CADMIUM/ZINC-TRANSPORTING ATPASE HMA2-RELATED"/>
    <property type="match status" value="1"/>
</dbReference>
<evidence type="ECO:0000256" key="2">
    <source>
        <dbReference type="ARBA" id="ARBA00004370"/>
    </source>
</evidence>
<dbReference type="NCBIfam" id="TIGR01494">
    <property type="entry name" value="ATPase_P-type"/>
    <property type="match status" value="2"/>
</dbReference>
<evidence type="ECO:0000256" key="10">
    <source>
        <dbReference type="ARBA" id="ARBA00047308"/>
    </source>
</evidence>
<evidence type="ECO:0000313" key="14">
    <source>
        <dbReference type="Proteomes" id="UP000254920"/>
    </source>
</evidence>
<feature type="transmembrane region" description="Helical" evidence="11">
    <location>
        <begin position="7"/>
        <end position="40"/>
    </location>
</feature>
<keyword evidence="5 11" id="KW-0479">Metal-binding</keyword>
<protein>
    <recommendedName>
        <fullName evidence="9">P-type Zn(2+) transporter</fullName>
        <ecNumber evidence="9">7.2.2.12</ecNumber>
    </recommendedName>
</protein>
<comment type="subcellular location">
    <subcellularLocation>
        <location evidence="1">Cell envelope</location>
    </subcellularLocation>
    <subcellularLocation>
        <location evidence="11">Cell membrane</location>
    </subcellularLocation>
    <subcellularLocation>
        <location evidence="2">Membrane</location>
    </subcellularLocation>
</comment>
<evidence type="ECO:0000256" key="9">
    <source>
        <dbReference type="ARBA" id="ARBA00039097"/>
    </source>
</evidence>
<dbReference type="Gene3D" id="3.40.50.1000">
    <property type="entry name" value="HAD superfamily/HAD-like"/>
    <property type="match status" value="1"/>
</dbReference>
<dbReference type="Pfam" id="PF00702">
    <property type="entry name" value="Hydrolase"/>
    <property type="match status" value="1"/>
</dbReference>
<feature type="transmembrane region" description="Helical" evidence="11">
    <location>
        <begin position="229"/>
        <end position="249"/>
    </location>
</feature>
<keyword evidence="13" id="KW-0378">Hydrolase</keyword>
<dbReference type="GO" id="GO:0016463">
    <property type="term" value="F:P-type zinc transporter activity"/>
    <property type="evidence" value="ECO:0007669"/>
    <property type="project" value="UniProtKB-EC"/>
</dbReference>
<dbReference type="InterPro" id="IPR018303">
    <property type="entry name" value="ATPase_P-typ_P_site"/>
</dbReference>
<dbReference type="NCBIfam" id="TIGR01525">
    <property type="entry name" value="ATPase-IB_hvy"/>
    <property type="match status" value="1"/>
</dbReference>
<keyword evidence="11" id="KW-0067">ATP-binding</keyword>
<dbReference type="SUPFAM" id="SSF81653">
    <property type="entry name" value="Calcium ATPase, transduction domain A"/>
    <property type="match status" value="1"/>
</dbReference>
<dbReference type="SUPFAM" id="SSF56784">
    <property type="entry name" value="HAD-like"/>
    <property type="match status" value="1"/>
</dbReference>
<dbReference type="GO" id="GO:0005524">
    <property type="term" value="F:ATP binding"/>
    <property type="evidence" value="ECO:0007669"/>
    <property type="project" value="UniProtKB-UniRule"/>
</dbReference>
<dbReference type="InterPro" id="IPR036412">
    <property type="entry name" value="HAD-like_sf"/>
</dbReference>
<dbReference type="OrthoDB" id="2490525at2"/>
<dbReference type="GO" id="GO:0016887">
    <property type="term" value="F:ATP hydrolysis activity"/>
    <property type="evidence" value="ECO:0007669"/>
    <property type="project" value="InterPro"/>
</dbReference>
<dbReference type="InterPro" id="IPR059000">
    <property type="entry name" value="ATPase_P-type_domA"/>
</dbReference>
<comment type="similarity">
    <text evidence="3 11">Belongs to the cation transport ATPase (P-type) (TC 3.A.3) family. Type IB subfamily.</text>
</comment>
<dbReference type="PROSITE" id="PS00154">
    <property type="entry name" value="ATPASE_E1_E2"/>
    <property type="match status" value="1"/>
</dbReference>
<name>A0A381DK83_9BACT</name>
<dbReference type="AlphaFoldDB" id="A0A381DK83"/>
<dbReference type="SFLD" id="SFLDG00002">
    <property type="entry name" value="C1.7:_P-type_atpase_like"/>
    <property type="match status" value="1"/>
</dbReference>
<evidence type="ECO:0000256" key="7">
    <source>
        <dbReference type="ARBA" id="ARBA00022989"/>
    </source>
</evidence>
<keyword evidence="7 11" id="KW-1133">Transmembrane helix</keyword>
<evidence type="ECO:0000256" key="3">
    <source>
        <dbReference type="ARBA" id="ARBA00006024"/>
    </source>
</evidence>
<evidence type="ECO:0000259" key="12">
    <source>
        <dbReference type="Pfam" id="PF00122"/>
    </source>
</evidence>
<dbReference type="Gene3D" id="2.70.150.10">
    <property type="entry name" value="Calcium-transporting ATPase, cytoplasmic transduction domain A"/>
    <property type="match status" value="1"/>
</dbReference>
<evidence type="ECO:0000256" key="6">
    <source>
        <dbReference type="ARBA" id="ARBA00022967"/>
    </source>
</evidence>
<dbReference type="GO" id="GO:0005886">
    <property type="term" value="C:plasma membrane"/>
    <property type="evidence" value="ECO:0007669"/>
    <property type="project" value="UniProtKB-SubCell"/>
</dbReference>
<evidence type="ECO:0000256" key="1">
    <source>
        <dbReference type="ARBA" id="ARBA00004196"/>
    </source>
</evidence>
<feature type="transmembrane region" description="Helical" evidence="11">
    <location>
        <begin position="60"/>
        <end position="85"/>
    </location>
</feature>
<dbReference type="InterPro" id="IPR051014">
    <property type="entry name" value="Cation_Transport_ATPase_IB"/>
</dbReference>
<dbReference type="GeneID" id="93089958"/>
<evidence type="ECO:0000256" key="11">
    <source>
        <dbReference type="RuleBase" id="RU362081"/>
    </source>
</evidence>
<dbReference type="EMBL" id="UFVD01000001">
    <property type="protein sequence ID" value="SUX11089.1"/>
    <property type="molecule type" value="Genomic_DNA"/>
</dbReference>
<dbReference type="Gene3D" id="3.40.1110.10">
    <property type="entry name" value="Calcium-transporting ATPase, cytoplasmic domain N"/>
    <property type="match status" value="1"/>
</dbReference>
<dbReference type="GO" id="GO:0046872">
    <property type="term" value="F:metal ion binding"/>
    <property type="evidence" value="ECO:0007669"/>
    <property type="project" value="UniProtKB-KW"/>
</dbReference>
<dbReference type="PRINTS" id="PR00119">
    <property type="entry name" value="CATATPASE"/>
</dbReference>
<keyword evidence="11" id="KW-1003">Cell membrane</keyword>
<comment type="catalytic activity">
    <reaction evidence="10">
        <text>Zn(2+)(in) + ATP + H2O = Zn(2+)(out) + ADP + phosphate + H(+)</text>
        <dbReference type="Rhea" id="RHEA:20621"/>
        <dbReference type="ChEBI" id="CHEBI:15377"/>
        <dbReference type="ChEBI" id="CHEBI:15378"/>
        <dbReference type="ChEBI" id="CHEBI:29105"/>
        <dbReference type="ChEBI" id="CHEBI:30616"/>
        <dbReference type="ChEBI" id="CHEBI:43474"/>
        <dbReference type="ChEBI" id="CHEBI:456216"/>
        <dbReference type="EC" id="7.2.2.12"/>
    </reaction>
</comment>
<dbReference type="InterPro" id="IPR023298">
    <property type="entry name" value="ATPase_P-typ_TM_dom_sf"/>
</dbReference>
<organism evidence="13 14">
    <name type="scientific">Campylobacter sputorum subsp. sputorum</name>
    <dbReference type="NCBI Taxonomy" id="32024"/>
    <lineage>
        <taxon>Bacteria</taxon>
        <taxon>Pseudomonadati</taxon>
        <taxon>Campylobacterota</taxon>
        <taxon>Epsilonproteobacteria</taxon>
        <taxon>Campylobacterales</taxon>
        <taxon>Campylobacteraceae</taxon>
        <taxon>Campylobacter</taxon>
    </lineage>
</organism>
<dbReference type="InterPro" id="IPR008250">
    <property type="entry name" value="ATPase_P-typ_transduc_dom_A_sf"/>
</dbReference>
<dbReference type="GO" id="GO:0030313">
    <property type="term" value="C:cell envelope"/>
    <property type="evidence" value="ECO:0007669"/>
    <property type="project" value="UniProtKB-SubCell"/>
</dbReference>
<sequence length="609" mass="66973">MKKDISFICVCIFIVIVSFFIENNILKTSFLAISYIVVGYDVLLNGVKTLTKKSFLDENFLMSIASLGAFFIGEQLEAVGVMLFYKIGETFERYSLNKSRNSLKDAMKLMPEYANLKLDNGEHKKVDPNSINIGDIILIKPGEKVPIDGIIISGNSSLNTSAITGEPIPKELKTGDEITSGYVNINGLLEVKVTKNFENSTIAQILELVEDATTKKSKQEKFITKFARVYTPIVVFVAIFITIVPPFFTGEVKEWLYRALIFLVVSCPCALVISVPLSFFGGIGASSKKGILVKGSNFLDVLSKAKTFVFDKTGTLTKGEFMVDEVVSVCKFSKNDILEFAALSQLYSSHPIGISLIKYAKNLDINLDENLVSNLEEIPGFGIKADIKGSRVLIGNANLLKDFVLPKLDKTSTFIAINGEFAGYITFKDEIRYDAITTIKYLKSKKIKTFMLTGDKENSAKLIATKLGIDHVFAELTPMKKVEILESLMDKKAKNETICYIGDGINDAPVLARADVGISMFGSSAAIEAGDIVLLDSSLNKLKTALQISKKTINIAYENIIFSIGIKIFVLILAIFGFASMWAAIFADVGVTILAILNSFRVFAYAKKI</sequence>
<dbReference type="FunFam" id="2.70.150.10:FF:000002">
    <property type="entry name" value="Copper-transporting ATPase 1, putative"/>
    <property type="match status" value="1"/>
</dbReference>
<dbReference type="Proteomes" id="UP000254920">
    <property type="component" value="Unassembled WGS sequence"/>
</dbReference>
<dbReference type="InterPro" id="IPR023299">
    <property type="entry name" value="ATPase_P-typ_cyto_dom_N"/>
</dbReference>
<feature type="transmembrane region" description="Helical" evidence="11">
    <location>
        <begin position="560"/>
        <end position="579"/>
    </location>
</feature>
<dbReference type="InterPro" id="IPR001757">
    <property type="entry name" value="P_typ_ATPase"/>
</dbReference>
<evidence type="ECO:0000256" key="4">
    <source>
        <dbReference type="ARBA" id="ARBA00022692"/>
    </source>
</evidence>
<dbReference type="EC" id="7.2.2.12" evidence="9"/>
<dbReference type="InterPro" id="IPR023214">
    <property type="entry name" value="HAD_sf"/>
</dbReference>
<dbReference type="SUPFAM" id="SSF81665">
    <property type="entry name" value="Calcium ATPase, transmembrane domain M"/>
    <property type="match status" value="1"/>
</dbReference>
<dbReference type="SFLD" id="SFLDF00027">
    <property type="entry name" value="p-type_atpase"/>
    <property type="match status" value="1"/>
</dbReference>
<dbReference type="InterPro" id="IPR044492">
    <property type="entry name" value="P_typ_ATPase_HD_dom"/>
</dbReference>
<dbReference type="SFLD" id="SFLDS00003">
    <property type="entry name" value="Haloacid_Dehalogenase"/>
    <property type="match status" value="1"/>
</dbReference>
<feature type="transmembrane region" description="Helical" evidence="11">
    <location>
        <begin position="255"/>
        <end position="280"/>
    </location>
</feature>
<keyword evidence="6" id="KW-1278">Translocase</keyword>
<feature type="domain" description="P-type ATPase A" evidence="12">
    <location>
        <begin position="109"/>
        <end position="210"/>
    </location>
</feature>
<dbReference type="NCBIfam" id="TIGR01512">
    <property type="entry name" value="ATPase-IB2_Cd"/>
    <property type="match status" value="1"/>
</dbReference>
<keyword evidence="11" id="KW-0547">Nucleotide-binding</keyword>
<evidence type="ECO:0000256" key="8">
    <source>
        <dbReference type="ARBA" id="ARBA00023136"/>
    </source>
</evidence>
<dbReference type="InterPro" id="IPR027256">
    <property type="entry name" value="P-typ_ATPase_IB"/>
</dbReference>